<dbReference type="PANTHER" id="PTHR12154">
    <property type="entry name" value="GLYCOSYL TRANSFERASE-RELATED"/>
    <property type="match status" value="1"/>
</dbReference>
<dbReference type="EMBL" id="VJZR01000029">
    <property type="protein sequence ID" value="TRX15877.1"/>
    <property type="molecule type" value="Genomic_DNA"/>
</dbReference>
<evidence type="ECO:0000256" key="4">
    <source>
        <dbReference type="ARBA" id="ARBA00022989"/>
    </source>
</evidence>
<dbReference type="GO" id="GO:0006488">
    <property type="term" value="P:dolichol-linked oligosaccharide biosynthetic process"/>
    <property type="evidence" value="ECO:0007669"/>
    <property type="project" value="InterPro"/>
</dbReference>
<reference evidence="6 7" key="1">
    <citation type="submission" date="2019-07" db="EMBL/GenBank/DDBJ databases">
        <title>Novel species of Flavobacterium.</title>
        <authorList>
            <person name="Liu Q."/>
            <person name="Xin Y.-H."/>
        </authorList>
    </citation>
    <scope>NUCLEOTIDE SEQUENCE [LARGE SCALE GENOMIC DNA]</scope>
    <source>
        <strain evidence="6 7">LB3P56</strain>
    </source>
</reference>
<dbReference type="PANTHER" id="PTHR12154:SF4">
    <property type="entry name" value="UDP-N-ACETYLGLUCOSAMINE TRANSFERASE SUBUNIT ALG14 HOMOLOG"/>
    <property type="match status" value="1"/>
</dbReference>
<evidence type="ECO:0000256" key="2">
    <source>
        <dbReference type="ARBA" id="ARBA00022692"/>
    </source>
</evidence>
<evidence type="ECO:0000256" key="5">
    <source>
        <dbReference type="ARBA" id="ARBA00023136"/>
    </source>
</evidence>
<dbReference type="AlphaFoldDB" id="A0A553C5R4"/>
<evidence type="ECO:0000313" key="6">
    <source>
        <dbReference type="EMBL" id="TRX15877.1"/>
    </source>
</evidence>
<dbReference type="GO" id="GO:0004577">
    <property type="term" value="F:N-acetylglucosaminyldiphosphodolichol N-acetylglucosaminyltransferase activity"/>
    <property type="evidence" value="ECO:0007669"/>
    <property type="project" value="TreeGrafter"/>
</dbReference>
<proteinExistence type="predicted"/>
<evidence type="ECO:0000256" key="3">
    <source>
        <dbReference type="ARBA" id="ARBA00022824"/>
    </source>
</evidence>
<accession>A0A553C5R4</accession>
<name>A0A553C5R4_9FLAO</name>
<dbReference type="Proteomes" id="UP000318585">
    <property type="component" value="Unassembled WGS sequence"/>
</dbReference>
<keyword evidence="7" id="KW-1185">Reference proteome</keyword>
<dbReference type="Pfam" id="PF08660">
    <property type="entry name" value="Alg14"/>
    <property type="match status" value="1"/>
</dbReference>
<sequence length="147" mass="16299">MKVLAVSSIGGHWIQLLRLMPAFEDVTVEFMSTKQSFSTMVDGKKFYSIPDGNRWNKYGLVKCFFAILKVVETSKPDIIITTGAAPGLIALFIGKLFSIKTIWVDSIANCEQISMSGKIATKVADVVYTQWGHLEDNKVKFFGNVLG</sequence>
<organism evidence="6 7">
    <name type="scientific">Flavobacterium franklandianum</name>
    <dbReference type="NCBI Taxonomy" id="2594430"/>
    <lineage>
        <taxon>Bacteria</taxon>
        <taxon>Pseudomonadati</taxon>
        <taxon>Bacteroidota</taxon>
        <taxon>Flavobacteriia</taxon>
        <taxon>Flavobacteriales</taxon>
        <taxon>Flavobacteriaceae</taxon>
        <taxon>Flavobacterium</taxon>
    </lineage>
</organism>
<gene>
    <name evidence="6" type="ORF">FNW17_15925</name>
</gene>
<keyword evidence="5" id="KW-0472">Membrane</keyword>
<dbReference type="Gene3D" id="3.40.50.2000">
    <property type="entry name" value="Glycogen Phosphorylase B"/>
    <property type="match status" value="1"/>
</dbReference>
<dbReference type="SUPFAM" id="SSF53756">
    <property type="entry name" value="UDP-Glycosyltransferase/glycogen phosphorylase"/>
    <property type="match status" value="1"/>
</dbReference>
<comment type="caution">
    <text evidence="6">The sequence shown here is derived from an EMBL/GenBank/DDBJ whole genome shotgun (WGS) entry which is preliminary data.</text>
</comment>
<dbReference type="OrthoDB" id="555447at2"/>
<protein>
    <submittedName>
        <fullName evidence="6">Oligosaccharide biosynthesis protein Alg14</fullName>
    </submittedName>
</protein>
<keyword evidence="4" id="KW-1133">Transmembrane helix</keyword>
<dbReference type="RefSeq" id="WP_144072176.1">
    <property type="nucleotide sequence ID" value="NZ_VJZR01000029.1"/>
</dbReference>
<keyword evidence="2" id="KW-0812">Transmembrane</keyword>
<evidence type="ECO:0000313" key="7">
    <source>
        <dbReference type="Proteomes" id="UP000318585"/>
    </source>
</evidence>
<evidence type="ECO:0000256" key="1">
    <source>
        <dbReference type="ARBA" id="ARBA00004389"/>
    </source>
</evidence>
<comment type="subcellular location">
    <subcellularLocation>
        <location evidence="1">Endoplasmic reticulum membrane</location>
        <topology evidence="1">Single-pass membrane protein</topology>
    </subcellularLocation>
</comment>
<keyword evidence="3" id="KW-0256">Endoplasmic reticulum</keyword>
<dbReference type="InterPro" id="IPR013969">
    <property type="entry name" value="Oligosacch_biosynth_Alg14"/>
</dbReference>